<dbReference type="GO" id="GO:0004730">
    <property type="term" value="F:pseudouridylate synthase activity"/>
    <property type="evidence" value="ECO:0007669"/>
    <property type="project" value="InterPro"/>
</dbReference>
<evidence type="ECO:0000256" key="3">
    <source>
        <dbReference type="ARBA" id="ARBA00022723"/>
    </source>
</evidence>
<feature type="region of interest" description="Disordered" evidence="10">
    <location>
        <begin position="337"/>
        <end position="358"/>
    </location>
</feature>
<evidence type="ECO:0000256" key="10">
    <source>
        <dbReference type="SAM" id="MobiDB-lite"/>
    </source>
</evidence>
<dbReference type="Gene3D" id="3.40.1190.20">
    <property type="match status" value="1"/>
</dbReference>
<dbReference type="GO" id="GO:0046872">
    <property type="term" value="F:metal ion binding"/>
    <property type="evidence" value="ECO:0007669"/>
    <property type="project" value="UniProtKB-KW"/>
</dbReference>
<evidence type="ECO:0000259" key="11">
    <source>
        <dbReference type="Pfam" id="PF00294"/>
    </source>
</evidence>
<dbReference type="InterPro" id="IPR002173">
    <property type="entry name" value="Carboh/pur_kinase_PfkB_CS"/>
</dbReference>
<dbReference type="Pfam" id="PF00294">
    <property type="entry name" value="PfkB"/>
    <property type="match status" value="1"/>
</dbReference>
<dbReference type="PROSITE" id="PS00583">
    <property type="entry name" value="PFKB_KINASES_1"/>
    <property type="match status" value="1"/>
</dbReference>
<keyword evidence="6" id="KW-0464">Manganese</keyword>
<keyword evidence="5" id="KW-0378">Hydrolase</keyword>
<keyword evidence="4 9" id="KW-0418">Kinase</keyword>
<organism evidence="12">
    <name type="scientific">Skeletonema marinoi</name>
    <dbReference type="NCBI Taxonomy" id="267567"/>
    <lineage>
        <taxon>Eukaryota</taxon>
        <taxon>Sar</taxon>
        <taxon>Stramenopiles</taxon>
        <taxon>Ochrophyta</taxon>
        <taxon>Bacillariophyta</taxon>
        <taxon>Coscinodiscophyceae</taxon>
        <taxon>Thalassiosirophycidae</taxon>
        <taxon>Thalassiosirales</taxon>
        <taxon>Skeletonemataceae</taxon>
        <taxon>Skeletonema</taxon>
        <taxon>Skeletonema marinoi-dohrnii complex</taxon>
    </lineage>
</organism>
<evidence type="ECO:0000256" key="5">
    <source>
        <dbReference type="ARBA" id="ARBA00022801"/>
    </source>
</evidence>
<evidence type="ECO:0000256" key="8">
    <source>
        <dbReference type="ARBA" id="ARBA00023295"/>
    </source>
</evidence>
<keyword evidence="2 9" id="KW-0808">Transferase</keyword>
<dbReference type="SUPFAM" id="SSF53613">
    <property type="entry name" value="Ribokinase-like"/>
    <property type="match status" value="1"/>
</dbReference>
<gene>
    <name evidence="12" type="ORF">SMAR0320_LOCUS4529</name>
</gene>
<sequence>MSPLRNAISAVGSKVKVLPEVARALETGRPVVALESTIVAHGMPYPQNIELAKEVSSILRERGVIPATIAVKDGIFRAGLEQDELENLAKAGEENRAIKCSSRDLPLMASNITTQQSSDETVQWGATTVAATMRLAHAANINTFVTGGTGGVHRGGELSLDISTDLIELSRTPVIVVSAGVKSILDVKRTLEVLETFGVPVGAWQSDEFPAFFSPESGVKTPSRFNDAMSVARAYISGRELGMDSGMLVAVPNHDPAGENVEKAIKEALHEAEAAGIEGRDVTPFILRTVNEKTGGDSLRSNMALVKNNAKVGADIAVAVSNVQSNCKTTIQSIQLPANDGDTSLSDSESTPASSKYSANDEVTSRVVCIGGSVIDIIAKSSSKEKMIIGTSNPGKVFKSDGGVGRNVAEVLGRLGDKPLFYTSIGKDDGGEGILSRLADCGVLTSGASVSFADGVSASYVALLDDESDLVGGIADMDANQQIPTPSVEALSGVEFVLIDSNAPSRVMIESASNAAKAGASVFFEPTSVPKAKQICENDSFIKNVSYAFPNEDELLAMSNTSVEGESTTDDLEHVKHAASNLLGRMRSDSSAHVVVTLGPRGVLLASKSGGPDSSVEHTVFPAEAISKVSSNGAGDTLCGAFIHALLNGADEKQAVRFGMKAAILSLQYEDGAISPYI</sequence>
<dbReference type="AlphaFoldDB" id="A0A7S2KSM0"/>
<dbReference type="GO" id="GO:0016301">
    <property type="term" value="F:kinase activity"/>
    <property type="evidence" value="ECO:0007669"/>
    <property type="project" value="UniProtKB-KW"/>
</dbReference>
<dbReference type="SUPFAM" id="SSF110581">
    <property type="entry name" value="Indigoidine synthase A-like"/>
    <property type="match status" value="1"/>
</dbReference>
<evidence type="ECO:0000256" key="2">
    <source>
        <dbReference type="ARBA" id="ARBA00022679"/>
    </source>
</evidence>
<dbReference type="EMBL" id="HBGZ01006432">
    <property type="protein sequence ID" value="CAD9584236.1"/>
    <property type="molecule type" value="Transcribed_RNA"/>
</dbReference>
<accession>A0A7S2KSM0</accession>
<keyword evidence="7" id="KW-0456">Lyase</keyword>
<proteinExistence type="inferred from homology"/>
<dbReference type="Pfam" id="PF04227">
    <property type="entry name" value="Indigoidine_A"/>
    <property type="match status" value="1"/>
</dbReference>
<dbReference type="InterPro" id="IPR007342">
    <property type="entry name" value="PsuG"/>
</dbReference>
<reference evidence="12" key="1">
    <citation type="submission" date="2021-01" db="EMBL/GenBank/DDBJ databases">
        <authorList>
            <person name="Corre E."/>
            <person name="Pelletier E."/>
            <person name="Niang G."/>
            <person name="Scheremetjew M."/>
            <person name="Finn R."/>
            <person name="Kale V."/>
            <person name="Holt S."/>
            <person name="Cochrane G."/>
            <person name="Meng A."/>
            <person name="Brown T."/>
            <person name="Cohen L."/>
        </authorList>
    </citation>
    <scope>NUCLEOTIDE SEQUENCE</scope>
    <source>
        <strain evidence="12">SM1012Den-03</strain>
    </source>
</reference>
<comment type="similarity">
    <text evidence="1 9">Belongs to the carbohydrate kinase PfkB family.</text>
</comment>
<dbReference type="Gene3D" id="3.40.1790.10">
    <property type="entry name" value="Indigoidine synthase domain"/>
    <property type="match status" value="1"/>
</dbReference>
<name>A0A7S2KSM0_9STRA</name>
<evidence type="ECO:0000256" key="1">
    <source>
        <dbReference type="ARBA" id="ARBA00010688"/>
    </source>
</evidence>
<keyword evidence="8" id="KW-0326">Glycosidase</keyword>
<evidence type="ECO:0000256" key="9">
    <source>
        <dbReference type="RuleBase" id="RU003704"/>
    </source>
</evidence>
<evidence type="ECO:0000256" key="4">
    <source>
        <dbReference type="ARBA" id="ARBA00022777"/>
    </source>
</evidence>
<dbReference type="HAMAP" id="MF_01876">
    <property type="entry name" value="PsiMP_glycosidase"/>
    <property type="match status" value="1"/>
</dbReference>
<dbReference type="PANTHER" id="PTHR42909:SF1">
    <property type="entry name" value="CARBOHYDRATE KINASE PFKB DOMAIN-CONTAINING PROTEIN"/>
    <property type="match status" value="1"/>
</dbReference>
<dbReference type="PANTHER" id="PTHR42909">
    <property type="entry name" value="ZGC:136858"/>
    <property type="match status" value="1"/>
</dbReference>
<dbReference type="PROSITE" id="PS00584">
    <property type="entry name" value="PFKB_KINASES_2"/>
    <property type="match status" value="1"/>
</dbReference>
<dbReference type="GO" id="GO:0016798">
    <property type="term" value="F:hydrolase activity, acting on glycosyl bonds"/>
    <property type="evidence" value="ECO:0007669"/>
    <property type="project" value="UniProtKB-KW"/>
</dbReference>
<dbReference type="PRINTS" id="PR00990">
    <property type="entry name" value="RIBOKINASE"/>
</dbReference>
<evidence type="ECO:0000256" key="6">
    <source>
        <dbReference type="ARBA" id="ARBA00023211"/>
    </source>
</evidence>
<evidence type="ECO:0000256" key="7">
    <source>
        <dbReference type="ARBA" id="ARBA00023239"/>
    </source>
</evidence>
<keyword evidence="3" id="KW-0479">Metal-binding</keyword>
<dbReference type="CDD" id="cd01941">
    <property type="entry name" value="YeiC_kinase_like"/>
    <property type="match status" value="1"/>
</dbReference>
<dbReference type="InterPro" id="IPR011611">
    <property type="entry name" value="PfkB_dom"/>
</dbReference>
<feature type="domain" description="Carbohydrate kinase PfkB" evidence="11">
    <location>
        <begin position="366"/>
        <end position="672"/>
    </location>
</feature>
<dbReference type="InterPro" id="IPR029056">
    <property type="entry name" value="Ribokinase-like"/>
</dbReference>
<dbReference type="InterPro" id="IPR002139">
    <property type="entry name" value="Ribo/fructo_kinase"/>
</dbReference>
<evidence type="ECO:0000313" key="12">
    <source>
        <dbReference type="EMBL" id="CAD9584236.1"/>
    </source>
</evidence>
<dbReference type="GO" id="GO:0005737">
    <property type="term" value="C:cytoplasm"/>
    <property type="evidence" value="ECO:0007669"/>
    <property type="project" value="TreeGrafter"/>
</dbReference>
<dbReference type="InterPro" id="IPR022830">
    <property type="entry name" value="Indigdn_synthA-like"/>
</dbReference>
<protein>
    <recommendedName>
        <fullName evidence="11">Carbohydrate kinase PfkB domain-containing protein</fullName>
    </recommendedName>
</protein>